<keyword evidence="3" id="KW-1185">Reference proteome</keyword>
<dbReference type="EMBL" id="CP071182">
    <property type="protein sequence ID" value="QSO47882.1"/>
    <property type="molecule type" value="Genomic_DNA"/>
</dbReference>
<proteinExistence type="predicted"/>
<accession>A0A9X7Z701</accession>
<gene>
    <name evidence="2" type="ORF">JZ786_02235</name>
</gene>
<dbReference type="GO" id="GO:0008081">
    <property type="term" value="F:phosphoric diester hydrolase activity"/>
    <property type="evidence" value="ECO:0007669"/>
    <property type="project" value="InterPro"/>
</dbReference>
<dbReference type="InterPro" id="IPR030395">
    <property type="entry name" value="GP_PDE_dom"/>
</dbReference>
<feature type="domain" description="GP-PDE" evidence="1">
    <location>
        <begin position="24"/>
        <end position="262"/>
    </location>
</feature>
<dbReference type="PANTHER" id="PTHR46211">
    <property type="entry name" value="GLYCEROPHOSPHORYL DIESTER PHOSPHODIESTERASE"/>
    <property type="match status" value="1"/>
</dbReference>
<sequence length="265" mass="29634">MTLEDDSVQGSDDSVKDPQALKQTEVFGHRGWSAKYPENTMASFIAALEIGVDGLEFDVHLSKDGEIIVIHDANLSRTTNGQGYVEDHTVEQLRKLDAGSWFDKNFGGQVIPTLDEVLELASLQPRKVKLNIELKLGRAPYAGLGDKVWQKVCSCGLMNETIISSFNHFALRDLKQIHKDANIAILYQEGLVDPWRYAMFLKAEGLHPHYQTFDESVVRGSHAMGTSIRPYTVNDVSKMNELLTWGVDAIITDHPDVLLAVRARR</sequence>
<dbReference type="Gene3D" id="3.20.20.190">
    <property type="entry name" value="Phosphatidylinositol (PI) phosphodiesterase"/>
    <property type="match status" value="1"/>
</dbReference>
<dbReference type="KEGG" id="afx:JZ786_02235"/>
<evidence type="ECO:0000313" key="2">
    <source>
        <dbReference type="EMBL" id="QSO47882.1"/>
    </source>
</evidence>
<dbReference type="AlphaFoldDB" id="A0A9X7Z701"/>
<dbReference type="Pfam" id="PF03009">
    <property type="entry name" value="GDPD"/>
    <property type="match status" value="1"/>
</dbReference>
<evidence type="ECO:0000313" key="3">
    <source>
        <dbReference type="Proteomes" id="UP000663505"/>
    </source>
</evidence>
<organism evidence="2 3">
    <name type="scientific">Alicyclobacillus mengziensis</name>
    <dbReference type="NCBI Taxonomy" id="2931921"/>
    <lineage>
        <taxon>Bacteria</taxon>
        <taxon>Bacillati</taxon>
        <taxon>Bacillota</taxon>
        <taxon>Bacilli</taxon>
        <taxon>Bacillales</taxon>
        <taxon>Alicyclobacillaceae</taxon>
        <taxon>Alicyclobacillus</taxon>
    </lineage>
</organism>
<dbReference type="CDD" id="cd08563">
    <property type="entry name" value="GDPD_TtGDE_like"/>
    <property type="match status" value="1"/>
</dbReference>
<dbReference type="PROSITE" id="PS51704">
    <property type="entry name" value="GP_PDE"/>
    <property type="match status" value="1"/>
</dbReference>
<reference evidence="2 3" key="1">
    <citation type="submission" date="2021-02" db="EMBL/GenBank/DDBJ databases">
        <title>Alicyclobacillus curvatus sp. nov. and Alicyclobacillus mengziensis sp. nov., two acidophilic bacteria isolated from acid mine drainage.</title>
        <authorList>
            <person name="Huang Y."/>
        </authorList>
    </citation>
    <scope>NUCLEOTIDE SEQUENCE [LARGE SCALE GENOMIC DNA]</scope>
    <source>
        <strain evidence="2 3">S30H14</strain>
    </source>
</reference>
<dbReference type="SUPFAM" id="SSF51695">
    <property type="entry name" value="PLC-like phosphodiesterases"/>
    <property type="match status" value="1"/>
</dbReference>
<dbReference type="Proteomes" id="UP000663505">
    <property type="component" value="Chromosome"/>
</dbReference>
<protein>
    <submittedName>
        <fullName evidence="2">Glycerophosphodiester phosphodiesterase</fullName>
    </submittedName>
</protein>
<name>A0A9X7Z701_9BACL</name>
<dbReference type="InterPro" id="IPR017946">
    <property type="entry name" value="PLC-like_Pdiesterase_TIM-brl"/>
</dbReference>
<evidence type="ECO:0000259" key="1">
    <source>
        <dbReference type="PROSITE" id="PS51704"/>
    </source>
</evidence>
<dbReference type="PANTHER" id="PTHR46211:SF1">
    <property type="entry name" value="GLYCEROPHOSPHODIESTER PHOSPHODIESTERASE, CYTOPLASMIC"/>
    <property type="match status" value="1"/>
</dbReference>
<dbReference type="GO" id="GO:0006629">
    <property type="term" value="P:lipid metabolic process"/>
    <property type="evidence" value="ECO:0007669"/>
    <property type="project" value="InterPro"/>
</dbReference>